<feature type="region of interest" description="Disordered" evidence="1">
    <location>
        <begin position="79"/>
        <end position="108"/>
    </location>
</feature>
<protein>
    <submittedName>
        <fullName evidence="2">Uncharacterized protein</fullName>
    </submittedName>
</protein>
<evidence type="ECO:0000313" key="2">
    <source>
        <dbReference type="EMBL" id="GGV01718.1"/>
    </source>
</evidence>
<dbReference type="EMBL" id="BMRP01000073">
    <property type="protein sequence ID" value="GGV01718.1"/>
    <property type="molecule type" value="Genomic_DNA"/>
</dbReference>
<organism evidence="2 3">
    <name type="scientific">Streptomyces albospinus</name>
    <dbReference type="NCBI Taxonomy" id="285515"/>
    <lineage>
        <taxon>Bacteria</taxon>
        <taxon>Bacillati</taxon>
        <taxon>Actinomycetota</taxon>
        <taxon>Actinomycetes</taxon>
        <taxon>Kitasatosporales</taxon>
        <taxon>Streptomycetaceae</taxon>
        <taxon>Streptomyces</taxon>
    </lineage>
</organism>
<comment type="caution">
    <text evidence="2">The sequence shown here is derived from an EMBL/GenBank/DDBJ whole genome shotgun (WGS) entry which is preliminary data.</text>
</comment>
<name>A0ABQ2VNN5_9ACTN</name>
<proteinExistence type="predicted"/>
<evidence type="ECO:0000256" key="1">
    <source>
        <dbReference type="SAM" id="MobiDB-lite"/>
    </source>
</evidence>
<sequence>MISLLGSVMLSCGAGNRWSGPDGRCSRRRARHQGGVLQAGDSKLVQRKRGPPHLDHEAVVGRRRRMGWDKGSLLDARGRTGSWETVRTGAGSPASNAKNGSPAQPLSRVVGFRPQLPLDPCGAAAGLVDTGHAQGGFQAIDVGAGGAAS</sequence>
<feature type="compositionally biased region" description="Polar residues" evidence="1">
    <location>
        <begin position="93"/>
        <end position="104"/>
    </location>
</feature>
<evidence type="ECO:0000313" key="3">
    <source>
        <dbReference type="Proteomes" id="UP000654471"/>
    </source>
</evidence>
<gene>
    <name evidence="2" type="ORF">GCM10010211_81240</name>
</gene>
<keyword evidence="3" id="KW-1185">Reference proteome</keyword>
<reference evidence="3" key="1">
    <citation type="journal article" date="2019" name="Int. J. Syst. Evol. Microbiol.">
        <title>The Global Catalogue of Microorganisms (GCM) 10K type strain sequencing project: providing services to taxonomists for standard genome sequencing and annotation.</title>
        <authorList>
            <consortium name="The Broad Institute Genomics Platform"/>
            <consortium name="The Broad Institute Genome Sequencing Center for Infectious Disease"/>
            <person name="Wu L."/>
            <person name="Ma J."/>
        </authorList>
    </citation>
    <scope>NUCLEOTIDE SEQUENCE [LARGE SCALE GENOMIC DNA]</scope>
    <source>
        <strain evidence="3">JCM 3399</strain>
    </source>
</reference>
<dbReference type="Proteomes" id="UP000654471">
    <property type="component" value="Unassembled WGS sequence"/>
</dbReference>
<accession>A0ABQ2VNN5</accession>